<organism evidence="2 3">
    <name type="scientific">Phycomyces blakesleeanus (strain ATCC 8743b / DSM 1359 / FGSC 10004 / NBRC 33097 / NRRL 1555)</name>
    <dbReference type="NCBI Taxonomy" id="763407"/>
    <lineage>
        <taxon>Eukaryota</taxon>
        <taxon>Fungi</taxon>
        <taxon>Fungi incertae sedis</taxon>
        <taxon>Mucoromycota</taxon>
        <taxon>Mucoromycotina</taxon>
        <taxon>Mucoromycetes</taxon>
        <taxon>Mucorales</taxon>
        <taxon>Phycomycetaceae</taxon>
        <taxon>Phycomyces</taxon>
    </lineage>
</organism>
<feature type="region of interest" description="Disordered" evidence="1">
    <location>
        <begin position="1"/>
        <end position="38"/>
    </location>
</feature>
<protein>
    <submittedName>
        <fullName evidence="2">Uncharacterized protein</fullName>
    </submittedName>
</protein>
<feature type="compositionally biased region" description="Low complexity" evidence="1">
    <location>
        <begin position="1"/>
        <end position="14"/>
    </location>
</feature>
<dbReference type="Proteomes" id="UP000077315">
    <property type="component" value="Unassembled WGS sequence"/>
</dbReference>
<dbReference type="GeneID" id="28997277"/>
<proteinExistence type="predicted"/>
<keyword evidence="3" id="KW-1185">Reference proteome</keyword>
<name>A0A163DH00_PHYB8</name>
<accession>A0A163DH00</accession>
<evidence type="ECO:0000313" key="2">
    <source>
        <dbReference type="EMBL" id="OAD71170.1"/>
    </source>
</evidence>
<dbReference type="VEuPathDB" id="FungiDB:PHYBLDRAFT_170549"/>
<gene>
    <name evidence="2" type="ORF">PHYBLDRAFT_170549</name>
</gene>
<dbReference type="EMBL" id="KV440986">
    <property type="protein sequence ID" value="OAD71170.1"/>
    <property type="molecule type" value="Genomic_DNA"/>
</dbReference>
<evidence type="ECO:0000256" key="1">
    <source>
        <dbReference type="SAM" id="MobiDB-lite"/>
    </source>
</evidence>
<dbReference type="AlphaFoldDB" id="A0A163DH00"/>
<dbReference type="InParanoid" id="A0A163DH00"/>
<dbReference type="RefSeq" id="XP_018289210.1">
    <property type="nucleotide sequence ID" value="XM_018436371.1"/>
</dbReference>
<evidence type="ECO:0000313" key="3">
    <source>
        <dbReference type="Proteomes" id="UP000077315"/>
    </source>
</evidence>
<sequence length="157" mass="17479">MFAQTSSKSNSTSSVPAKRQRSYSQESINISTESSKSSNDCFMDIDSGNRSLGEFHIALCNLGEETDEDDDDIDILLDPSQLDVESQFVYEIISFVPTIPVTKFALLLSVKSIQILNFCLWHVASVFKLLDGPNNGLSHDLGESMVVRDWTEIYSKS</sequence>
<reference evidence="3" key="1">
    <citation type="submission" date="2015-06" db="EMBL/GenBank/DDBJ databases">
        <title>Expansion of signal transduction pathways in fungi by whole-genome duplication.</title>
        <authorList>
            <consortium name="DOE Joint Genome Institute"/>
            <person name="Corrochano L.M."/>
            <person name="Kuo A."/>
            <person name="Marcet-Houben M."/>
            <person name="Polaino S."/>
            <person name="Salamov A."/>
            <person name="Villalobos J.M."/>
            <person name="Alvarez M.I."/>
            <person name="Avalos J."/>
            <person name="Benito E.P."/>
            <person name="Benoit I."/>
            <person name="Burger G."/>
            <person name="Camino L.P."/>
            <person name="Canovas D."/>
            <person name="Cerda-Olmedo E."/>
            <person name="Cheng J.-F."/>
            <person name="Dominguez A."/>
            <person name="Elias M."/>
            <person name="Eslava A.P."/>
            <person name="Glaser F."/>
            <person name="Grimwood J."/>
            <person name="Gutierrez G."/>
            <person name="Heitman J."/>
            <person name="Henrissat B."/>
            <person name="Iturriaga E.A."/>
            <person name="Lang B.F."/>
            <person name="Lavin J.L."/>
            <person name="Lee S."/>
            <person name="Li W."/>
            <person name="Lindquist E."/>
            <person name="Lopez-Garcia S."/>
            <person name="Luque E.M."/>
            <person name="Marcos A.T."/>
            <person name="Martin J."/>
            <person name="McCluskey K."/>
            <person name="Medina H.R."/>
            <person name="Miralles-Duran A."/>
            <person name="Miyazaki A."/>
            <person name="Munoz-Torres E."/>
            <person name="Oguiza J.A."/>
            <person name="Ohm R."/>
            <person name="Olmedo M."/>
            <person name="Orejas M."/>
            <person name="Ortiz-Castellanos L."/>
            <person name="Pisabarro A.G."/>
            <person name="Rodriguez-Romero J."/>
            <person name="Ruiz-Herrera J."/>
            <person name="Ruiz-Vazquez R."/>
            <person name="Sanz C."/>
            <person name="Schackwitz W."/>
            <person name="Schmutz J."/>
            <person name="Shahriari M."/>
            <person name="Shelest E."/>
            <person name="Silva-Franco F."/>
            <person name="Soanes D."/>
            <person name="Syed K."/>
            <person name="Tagua V.G."/>
            <person name="Talbot N.J."/>
            <person name="Thon M."/>
            <person name="De vries R.P."/>
            <person name="Wiebenga A."/>
            <person name="Yadav J.S."/>
            <person name="Braun E.L."/>
            <person name="Baker S."/>
            <person name="Garre V."/>
            <person name="Horwitz B."/>
            <person name="Torres-Martinez S."/>
            <person name="Idnurm A."/>
            <person name="Herrera-Estrella A."/>
            <person name="Gabaldon T."/>
            <person name="Grigoriev I.V."/>
        </authorList>
    </citation>
    <scope>NUCLEOTIDE SEQUENCE [LARGE SCALE GENOMIC DNA]</scope>
    <source>
        <strain evidence="3">NRRL 1555(-)</strain>
    </source>
</reference>
<feature type="compositionally biased region" description="Low complexity" evidence="1">
    <location>
        <begin position="26"/>
        <end position="38"/>
    </location>
</feature>